<dbReference type="EMBL" id="CP149822">
    <property type="protein sequence ID" value="WZN42579.1"/>
    <property type="molecule type" value="Genomic_DNA"/>
</dbReference>
<accession>A0ABZ2YS17</accession>
<evidence type="ECO:0000256" key="1">
    <source>
        <dbReference type="SAM" id="Phobius"/>
    </source>
</evidence>
<feature type="transmembrane region" description="Helical" evidence="1">
    <location>
        <begin position="17"/>
        <end position="37"/>
    </location>
</feature>
<keyword evidence="1" id="KW-0812">Transmembrane</keyword>
<name>A0ABZ2YS17_9BACT</name>
<keyword evidence="3" id="KW-1185">Reference proteome</keyword>
<dbReference type="RefSeq" id="WP_341837413.1">
    <property type="nucleotide sequence ID" value="NZ_CP149822.1"/>
</dbReference>
<dbReference type="Proteomes" id="UP001485459">
    <property type="component" value="Chromosome"/>
</dbReference>
<gene>
    <name evidence="2" type="ORF">WJU16_05965</name>
</gene>
<proteinExistence type="predicted"/>
<protein>
    <submittedName>
        <fullName evidence="2">Uncharacterized protein</fullName>
    </submittedName>
</protein>
<sequence length="80" mass="9093">MATQHYNNRKTGKHKRWMVYINIAAFMLIAAALVWVLRQYFHLGDSSYTNAAQVEAFTQDNTVEDLALLCAGMNVVITLE</sequence>
<keyword evidence="1" id="KW-0472">Membrane</keyword>
<reference evidence="3" key="1">
    <citation type="submission" date="2024-03" db="EMBL/GenBank/DDBJ databases">
        <title>Chitinophaga horti sp. nov., isolated from garden soil.</title>
        <authorList>
            <person name="Lee D.S."/>
            <person name="Han D.M."/>
            <person name="Baek J.H."/>
            <person name="Choi D.G."/>
            <person name="Jeon J.H."/>
            <person name="Jeon C.O."/>
        </authorList>
    </citation>
    <scope>NUCLEOTIDE SEQUENCE [LARGE SCALE GENOMIC DNA]</scope>
    <source>
        <strain evidence="3">GPA1</strain>
    </source>
</reference>
<evidence type="ECO:0000313" key="3">
    <source>
        <dbReference type="Proteomes" id="UP001485459"/>
    </source>
</evidence>
<evidence type="ECO:0000313" key="2">
    <source>
        <dbReference type="EMBL" id="WZN42579.1"/>
    </source>
</evidence>
<keyword evidence="1" id="KW-1133">Transmembrane helix</keyword>
<organism evidence="2 3">
    <name type="scientific">Chitinophaga pollutisoli</name>
    <dbReference type="NCBI Taxonomy" id="3133966"/>
    <lineage>
        <taxon>Bacteria</taxon>
        <taxon>Pseudomonadati</taxon>
        <taxon>Bacteroidota</taxon>
        <taxon>Chitinophagia</taxon>
        <taxon>Chitinophagales</taxon>
        <taxon>Chitinophagaceae</taxon>
        <taxon>Chitinophaga</taxon>
    </lineage>
</organism>